<dbReference type="Proteomes" id="UP001164020">
    <property type="component" value="Chromosome"/>
</dbReference>
<evidence type="ECO:0000313" key="1">
    <source>
        <dbReference type="EMBL" id="WAP69067.1"/>
    </source>
</evidence>
<proteinExistence type="predicted"/>
<dbReference type="EMBL" id="CP114029">
    <property type="protein sequence ID" value="WAP69067.1"/>
    <property type="molecule type" value="Genomic_DNA"/>
</dbReference>
<protein>
    <submittedName>
        <fullName evidence="1">Uncharacterized protein</fullName>
    </submittedName>
</protein>
<organism evidence="1 2">
    <name type="scientific">Jiella pelagia</name>
    <dbReference type="NCBI Taxonomy" id="2986949"/>
    <lineage>
        <taxon>Bacteria</taxon>
        <taxon>Pseudomonadati</taxon>
        <taxon>Pseudomonadota</taxon>
        <taxon>Alphaproteobacteria</taxon>
        <taxon>Hyphomicrobiales</taxon>
        <taxon>Aurantimonadaceae</taxon>
        <taxon>Jiella</taxon>
    </lineage>
</organism>
<sequence length="83" mass="9374">MKLFAAFNLYTGDQGKLNAQVGVWADELEEFPLYAIRKASRWAIRSQEKLPTLAKFISSVRVAAGDSVYDRKQLLQRWLAGGI</sequence>
<gene>
    <name evidence="1" type="ORF">OH818_01650</name>
</gene>
<name>A0ABY7BYX5_9HYPH</name>
<evidence type="ECO:0000313" key="2">
    <source>
        <dbReference type="Proteomes" id="UP001164020"/>
    </source>
</evidence>
<reference evidence="1" key="1">
    <citation type="submission" date="2022-12" db="EMBL/GenBank/DDBJ databases">
        <title>Jiella pelagia sp. nov., isolated from phosphonate enriched culture of Northwest Pacific surface seawater.</title>
        <authorList>
            <person name="Shin D.Y."/>
            <person name="Hwang C.Y."/>
        </authorList>
    </citation>
    <scope>NUCLEOTIDE SEQUENCE</scope>
    <source>
        <strain evidence="1">HL-NP1</strain>
    </source>
</reference>
<keyword evidence="2" id="KW-1185">Reference proteome</keyword>
<accession>A0ABY7BYX5</accession>
<dbReference type="RefSeq" id="WP_268881506.1">
    <property type="nucleotide sequence ID" value="NZ_CP114029.1"/>
</dbReference>